<dbReference type="Proteomes" id="UP000007468">
    <property type="component" value="Chromosome"/>
</dbReference>
<dbReference type="InterPro" id="IPR002109">
    <property type="entry name" value="Glutaredoxin"/>
</dbReference>
<dbReference type="InterPro" id="IPR036249">
    <property type="entry name" value="Thioredoxin-like_sf"/>
</dbReference>
<reference evidence="3" key="1">
    <citation type="submission" date="2010-12" db="EMBL/GenBank/DDBJ databases">
        <title>The genome sequence of Filifactor alocis strain ATCC 35896.</title>
        <authorList>
            <consortium name="The Broad Institute Genome Sequencing Platform"/>
            <person name="Ward D."/>
            <person name="Earl A."/>
            <person name="Feldgarden M."/>
            <person name="Young S.K."/>
            <person name="Gargeya S."/>
            <person name="Zeng Q."/>
            <person name="Alvarado L."/>
            <person name="Berlin A."/>
            <person name="Bochicchio J."/>
            <person name="Chapman S.B."/>
            <person name="Chen Z."/>
            <person name="Freedman E."/>
            <person name="Gellesch M."/>
            <person name="Goldberg J."/>
            <person name="Griggs A."/>
            <person name="Gujja S."/>
            <person name="Heilman E."/>
            <person name="Heiman D."/>
            <person name="Howarth C."/>
            <person name="Mehta T."/>
            <person name="Neiman D."/>
            <person name="Pearson M."/>
            <person name="Roberts A."/>
            <person name="Saif S."/>
            <person name="Shea T."/>
            <person name="Shenoy N."/>
            <person name="Sisk P."/>
            <person name="Stolte C."/>
            <person name="Sykes S."/>
            <person name="White J."/>
            <person name="Yandava C."/>
            <person name="Izard J."/>
            <person name="Blanton J.M."/>
            <person name="Baranova O.V."/>
            <person name="Tanner A.C."/>
            <person name="Dewhirst F.E."/>
            <person name="Haas B."/>
            <person name="Nusbaum C."/>
            <person name="Birren B."/>
        </authorList>
    </citation>
    <scope>NUCLEOTIDE SEQUENCE [LARGE SCALE GENOMIC DNA]</scope>
    <source>
        <strain evidence="3">ATCC 35896 / D40 B5</strain>
    </source>
</reference>
<dbReference type="OrthoDB" id="5348456at2"/>
<dbReference type="EMBL" id="CP002390">
    <property type="protein sequence ID" value="EFE27780.1"/>
    <property type="molecule type" value="Genomic_DNA"/>
</dbReference>
<dbReference type="Pfam" id="PF00462">
    <property type="entry name" value="Glutaredoxin"/>
    <property type="match status" value="1"/>
</dbReference>
<name>D6GTH3_FILAD</name>
<gene>
    <name evidence="2" type="ordered locus">HMPREF0389_01411</name>
</gene>
<accession>D6GTH3</accession>
<protein>
    <submittedName>
        <fullName evidence="2">Glutaredoxin</fullName>
    </submittedName>
</protein>
<dbReference type="KEGG" id="faa:HMPREF0389_01411"/>
<dbReference type="CDD" id="cd02947">
    <property type="entry name" value="TRX_family"/>
    <property type="match status" value="1"/>
</dbReference>
<proteinExistence type="predicted"/>
<dbReference type="STRING" id="546269.HMPREF0389_01411"/>
<dbReference type="PATRIC" id="fig|546269.5.peg.941"/>
<sequence>MKNVYMMVTDWCPHCKRAKNWMEELKQEHPEFQKVNVEIIDEEKQEELLKQHNFNYYYVPTYYVEGEKVHEGVPTKEIVQQVFEKALAE</sequence>
<organism evidence="2 3">
    <name type="scientific">Filifactor alocis (strain ATCC 35896 / CCUG 47790 / D40 B5)</name>
    <name type="common">Fusobacterium alocis</name>
    <dbReference type="NCBI Taxonomy" id="546269"/>
    <lineage>
        <taxon>Bacteria</taxon>
        <taxon>Bacillati</taxon>
        <taxon>Bacillota</taxon>
        <taxon>Clostridia</taxon>
        <taxon>Peptostreptococcales</taxon>
        <taxon>Filifactoraceae</taxon>
        <taxon>Filifactor</taxon>
    </lineage>
</organism>
<dbReference type="SUPFAM" id="SSF52833">
    <property type="entry name" value="Thioredoxin-like"/>
    <property type="match status" value="1"/>
</dbReference>
<feature type="domain" description="Glutaredoxin" evidence="1">
    <location>
        <begin position="5"/>
        <end position="67"/>
    </location>
</feature>
<dbReference type="PROSITE" id="PS51354">
    <property type="entry name" value="GLUTAREDOXIN_2"/>
    <property type="match status" value="1"/>
</dbReference>
<evidence type="ECO:0000313" key="3">
    <source>
        <dbReference type="Proteomes" id="UP000007468"/>
    </source>
</evidence>
<evidence type="ECO:0000313" key="2">
    <source>
        <dbReference type="EMBL" id="EFE27780.1"/>
    </source>
</evidence>
<dbReference type="RefSeq" id="WP_014262530.1">
    <property type="nucleotide sequence ID" value="NC_016630.1"/>
</dbReference>
<dbReference type="eggNOG" id="COG0695">
    <property type="taxonomic scope" value="Bacteria"/>
</dbReference>
<keyword evidence="3" id="KW-1185">Reference proteome</keyword>
<evidence type="ECO:0000259" key="1">
    <source>
        <dbReference type="Pfam" id="PF00462"/>
    </source>
</evidence>
<dbReference type="AlphaFoldDB" id="D6GTH3"/>
<dbReference type="Gene3D" id="3.40.30.10">
    <property type="entry name" value="Glutaredoxin"/>
    <property type="match status" value="1"/>
</dbReference>